<feature type="compositionally biased region" description="Low complexity" evidence="1">
    <location>
        <begin position="614"/>
        <end position="629"/>
    </location>
</feature>
<evidence type="ECO:0000256" key="1">
    <source>
        <dbReference type="SAM" id="MobiDB-lite"/>
    </source>
</evidence>
<evidence type="ECO:0000313" key="5">
    <source>
        <dbReference type="Proteomes" id="UP000324022"/>
    </source>
</evidence>
<feature type="compositionally biased region" description="Low complexity" evidence="1">
    <location>
        <begin position="141"/>
        <end position="152"/>
    </location>
</feature>
<feature type="compositionally biased region" description="Low complexity" evidence="1">
    <location>
        <begin position="82"/>
        <end position="91"/>
    </location>
</feature>
<feature type="transmembrane region" description="Helical" evidence="2">
    <location>
        <begin position="395"/>
        <end position="417"/>
    </location>
</feature>
<dbReference type="EMBL" id="OOIN01000028">
    <property type="protein sequence ID" value="SPO29528.1"/>
    <property type="molecule type" value="Genomic_DNA"/>
</dbReference>
<feature type="transmembrane region" description="Helical" evidence="2">
    <location>
        <begin position="437"/>
        <end position="456"/>
    </location>
</feature>
<evidence type="ECO:0000256" key="2">
    <source>
        <dbReference type="SAM" id="Phobius"/>
    </source>
</evidence>
<feature type="transmembrane region" description="Helical" evidence="2">
    <location>
        <begin position="336"/>
        <end position="353"/>
    </location>
</feature>
<feature type="transmembrane region" description="Helical" evidence="2">
    <location>
        <begin position="305"/>
        <end position="324"/>
    </location>
</feature>
<evidence type="ECO:0000313" key="4">
    <source>
        <dbReference type="EMBL" id="SPO29528.1"/>
    </source>
</evidence>
<feature type="region of interest" description="Disordered" evidence="1">
    <location>
        <begin position="614"/>
        <end position="696"/>
    </location>
</feature>
<keyword evidence="2" id="KW-1133">Transmembrane helix</keyword>
<proteinExistence type="predicted"/>
<keyword evidence="2" id="KW-0472">Membrane</keyword>
<dbReference type="InterPro" id="IPR058581">
    <property type="entry name" value="TM_HPP"/>
</dbReference>
<name>A0A5C3EG84_9BASI</name>
<dbReference type="PANTHER" id="PTHR33741:SF5">
    <property type="entry name" value="TRANSMEMBRANE PROTEIN DDB_G0269096-RELATED"/>
    <property type="match status" value="1"/>
</dbReference>
<feature type="domain" description="HPP transmembrane region" evidence="3">
    <location>
        <begin position="304"/>
        <end position="465"/>
    </location>
</feature>
<organism evidence="4 5">
    <name type="scientific">Ustilago trichophora</name>
    <dbReference type="NCBI Taxonomy" id="86804"/>
    <lineage>
        <taxon>Eukaryota</taxon>
        <taxon>Fungi</taxon>
        <taxon>Dikarya</taxon>
        <taxon>Basidiomycota</taxon>
        <taxon>Ustilaginomycotina</taxon>
        <taxon>Ustilaginomycetes</taxon>
        <taxon>Ustilaginales</taxon>
        <taxon>Ustilaginaceae</taxon>
        <taxon>Ustilago</taxon>
    </lineage>
</organism>
<protein>
    <recommendedName>
        <fullName evidence="3">HPP transmembrane region domain-containing protein</fullName>
    </recommendedName>
</protein>
<dbReference type="PANTHER" id="PTHR33741">
    <property type="entry name" value="TRANSMEMBRANE PROTEIN DDB_G0269096-RELATED"/>
    <property type="match status" value="1"/>
</dbReference>
<feature type="region of interest" description="Disordered" evidence="1">
    <location>
        <begin position="565"/>
        <end position="600"/>
    </location>
</feature>
<keyword evidence="2" id="KW-0812">Transmembrane</keyword>
<feature type="compositionally biased region" description="Gly residues" evidence="1">
    <location>
        <begin position="579"/>
        <end position="588"/>
    </location>
</feature>
<keyword evidence="5" id="KW-1185">Reference proteome</keyword>
<reference evidence="4 5" key="1">
    <citation type="submission" date="2018-03" db="EMBL/GenBank/DDBJ databases">
        <authorList>
            <person name="Guldener U."/>
        </authorList>
    </citation>
    <scope>NUCLEOTIDE SEQUENCE [LARGE SCALE GENOMIC DNA]</scope>
    <source>
        <strain evidence="4 5">NBRC100155</strain>
    </source>
</reference>
<feature type="region of interest" description="Disordered" evidence="1">
    <location>
        <begin position="1"/>
        <end position="221"/>
    </location>
</feature>
<evidence type="ECO:0000259" key="3">
    <source>
        <dbReference type="Pfam" id="PF04982"/>
    </source>
</evidence>
<feature type="transmembrane region" description="Helical" evidence="2">
    <location>
        <begin position="365"/>
        <end position="383"/>
    </location>
</feature>
<feature type="region of interest" description="Disordered" evidence="1">
    <location>
        <begin position="490"/>
        <end position="550"/>
    </location>
</feature>
<dbReference type="InterPro" id="IPR007065">
    <property type="entry name" value="HPP"/>
</dbReference>
<dbReference type="Proteomes" id="UP000324022">
    <property type="component" value="Unassembled WGS sequence"/>
</dbReference>
<dbReference type="OrthoDB" id="2016548at2759"/>
<dbReference type="AlphaFoldDB" id="A0A5C3EG84"/>
<dbReference type="Pfam" id="PF04982">
    <property type="entry name" value="TM_HPP"/>
    <property type="match status" value="1"/>
</dbReference>
<accession>A0A5C3EG84</accession>
<feature type="compositionally biased region" description="Basic and acidic residues" evidence="1">
    <location>
        <begin position="182"/>
        <end position="211"/>
    </location>
</feature>
<sequence length="696" mass="75039">MSRDSQDNSTAEAASIRAPTTIPEEPTPVSPASPGIPIDPLPQPEQPVKQPPAGRFIENISTDGSRASAEDEADNSAPPPTTTGETETAETSKVGRNLGRSGSNVWRRNSKKKNNAANAAGAAQPGRVEATAGGSSNDHAQQTSPTTDSSTQRASPHDSHDQNSSPSSEGGGGRHFRSFKKVKGDRSHTHNGIEEKGQNGDNDRNNNHGDGDDHDDDDDHPILAALYPLTNFIGYRPLSHPHTPPDIRLTPNHPGFNRFHYLCGRILSFGLPVSGETGQIARYRDPDTGNIHLVTMYKDQVGAKLVNSIHSLIAAWVIIALLSLVSRSPFHRAHHAPLIIGAFATEAVLSFFAYRTPLAQPKNILFGNTIAAIIGVAMEKAFVHTNYDLEGVYGVDWAAAATTVSVAIFGMQVLGFIHPPGAAIALVSLTNRKMSWWLVPIVIIGSLIVIGWALLINNVGGRRYPENWFYANAFAEPPIIGPEKLPFSNYPWQPRVQRPKRKRSTNPQQEEQEQEKGFYRVPDSGARVRHGWGVEPTLEPKPKQTAAPMAGMASHNLGGAERVKNATGWSRGDDHGDGGRSNGGGNGTEGEDGRQTRNSEVTKINSVDSEAAFAHANPITTAPTPATSAGSEPRVKSRMIETDTTVISRNNSKGSRRSRRSTTVVIHVNENRRHSTGSSSNRKVPPVPAVQWRGGL</sequence>
<gene>
    <name evidence="4" type="ORF">UTRI_04738_B</name>
</gene>